<dbReference type="Proteomes" id="UP000035425">
    <property type="component" value="Unassembled WGS sequence"/>
</dbReference>
<organism evidence="1 2">
    <name type="scientific">Protofrankia coriariae</name>
    <dbReference type="NCBI Taxonomy" id="1562887"/>
    <lineage>
        <taxon>Bacteria</taxon>
        <taxon>Bacillati</taxon>
        <taxon>Actinomycetota</taxon>
        <taxon>Actinomycetes</taxon>
        <taxon>Frankiales</taxon>
        <taxon>Frankiaceae</taxon>
        <taxon>Protofrankia</taxon>
    </lineage>
</organism>
<reference evidence="1 2" key="1">
    <citation type="submission" date="2014-12" db="EMBL/GenBank/DDBJ databases">
        <title>Frankia sp. BMG5.1 draft genome.</title>
        <authorList>
            <person name="Gtari M."/>
            <person name="Ghodhbane-Gtari F."/>
            <person name="Nouioui I."/>
            <person name="Ktari A."/>
            <person name="Hezbri K."/>
            <person name="Mimouni W."/>
            <person name="Sbissi I."/>
            <person name="Ayari A."/>
            <person name="Yamanaka T."/>
            <person name="Normand P."/>
            <person name="Tisa L.S."/>
            <person name="Boudabous A."/>
        </authorList>
    </citation>
    <scope>NUCLEOTIDE SEQUENCE [LARGE SCALE GENOMIC DNA]</scope>
    <source>
        <strain evidence="1 2">BMG5.1</strain>
    </source>
</reference>
<keyword evidence="2" id="KW-1185">Reference proteome</keyword>
<evidence type="ECO:0000313" key="1">
    <source>
        <dbReference type="EMBL" id="KLL10741.1"/>
    </source>
</evidence>
<dbReference type="RefSeq" id="WP_047223814.1">
    <property type="nucleotide sequence ID" value="NZ_JWIO01000026.1"/>
</dbReference>
<sequence>MTLPRVKSTGTAGTTRALSGGAVLVVAGVCARPGCDTREHRAGSGVCHWHGLSAVQRDALSGAIG</sequence>
<accession>A0ABR5F1Y6</accession>
<name>A0ABR5F1Y6_9ACTN</name>
<comment type="caution">
    <text evidence="1">The sequence shown here is derived from an EMBL/GenBank/DDBJ whole genome shotgun (WGS) entry which is preliminary data.</text>
</comment>
<evidence type="ECO:0000313" key="2">
    <source>
        <dbReference type="Proteomes" id="UP000035425"/>
    </source>
</evidence>
<proteinExistence type="predicted"/>
<gene>
    <name evidence="1" type="ORF">FrCorBMG51_15710</name>
</gene>
<protein>
    <submittedName>
        <fullName evidence="1">Uncharacterized protein</fullName>
    </submittedName>
</protein>
<dbReference type="EMBL" id="JWIO01000026">
    <property type="protein sequence ID" value="KLL10741.1"/>
    <property type="molecule type" value="Genomic_DNA"/>
</dbReference>